<dbReference type="InterPro" id="IPR045526">
    <property type="entry name" value="DUF6471"/>
</dbReference>
<protein>
    <recommendedName>
        <fullName evidence="1">DUF6471 domain-containing protein</fullName>
    </recommendedName>
</protein>
<dbReference type="Pfam" id="PF20075">
    <property type="entry name" value="DUF6471"/>
    <property type="match status" value="1"/>
</dbReference>
<reference evidence="3" key="1">
    <citation type="submission" date="2017-09" db="EMBL/GenBank/DDBJ databases">
        <title>Genome evolution observed in wild isolates of Caulobacter crescentus.</title>
        <authorList>
            <person name="Ely B."/>
            <person name="Wilson K."/>
            <person name="Scott D."/>
        </authorList>
    </citation>
    <scope>NUCLEOTIDE SEQUENCE [LARGE SCALE GENOMIC DNA]</scope>
    <source>
        <strain evidence="3">CB13b1a</strain>
    </source>
</reference>
<dbReference type="AlphaFoldDB" id="A0A290N0B4"/>
<name>A0A290N0B4_CAUVI</name>
<proteinExistence type="predicted"/>
<dbReference type="EMBL" id="CP023315">
    <property type="protein sequence ID" value="ATC34120.1"/>
    <property type="molecule type" value="Genomic_DNA"/>
</dbReference>
<feature type="domain" description="DUF6471" evidence="1">
    <location>
        <begin position="5"/>
        <end position="63"/>
    </location>
</feature>
<gene>
    <name evidence="2" type="ORF">CA606_18270</name>
</gene>
<dbReference type="Proteomes" id="UP000217311">
    <property type="component" value="Chromosome"/>
</dbReference>
<evidence type="ECO:0000259" key="1">
    <source>
        <dbReference type="Pfam" id="PF20075"/>
    </source>
</evidence>
<dbReference type="RefSeq" id="WP_096053470.1">
    <property type="nucleotide sequence ID" value="NZ_CP023315.3"/>
</dbReference>
<evidence type="ECO:0000313" key="3">
    <source>
        <dbReference type="Proteomes" id="UP000217311"/>
    </source>
</evidence>
<organism evidence="2 3">
    <name type="scientific">Caulobacter vibrioides</name>
    <name type="common">Caulobacter crescentus</name>
    <dbReference type="NCBI Taxonomy" id="155892"/>
    <lineage>
        <taxon>Bacteria</taxon>
        <taxon>Pseudomonadati</taxon>
        <taxon>Pseudomonadota</taxon>
        <taxon>Alphaproteobacteria</taxon>
        <taxon>Caulobacterales</taxon>
        <taxon>Caulobacteraceae</taxon>
        <taxon>Caulobacter</taxon>
    </lineage>
</organism>
<sequence length="67" mass="7305">MVTDWSEVARNTLRAEMVRKGVTTAELARRIGEVEKTVANKISGGKFGAAWLLMCLAAIGAKRIELD</sequence>
<accession>A0A290N0B4</accession>
<evidence type="ECO:0000313" key="2">
    <source>
        <dbReference type="EMBL" id="ATC34120.1"/>
    </source>
</evidence>